<keyword evidence="2 6" id="KW-0812">Transmembrane</keyword>
<dbReference type="InterPro" id="IPR033121">
    <property type="entry name" value="PEPTIDASE_A1"/>
</dbReference>
<dbReference type="PANTHER" id="PTHR15549">
    <property type="entry name" value="PAIRED IMMUNOGLOBULIN-LIKE TYPE 2 RECEPTOR"/>
    <property type="match status" value="1"/>
</dbReference>
<reference evidence="8 9" key="1">
    <citation type="journal article" date="2017" name="Genome Announc.">
        <title>Genome sequence of the saprophytic ascomycete Epicoccum nigrum ICMP 19927 strain isolated from New Zealand.</title>
        <authorList>
            <person name="Fokin M."/>
            <person name="Fleetwood D."/>
            <person name="Weir B.S."/>
            <person name="Villas-Boas S.G."/>
        </authorList>
    </citation>
    <scope>NUCLEOTIDE SEQUENCE [LARGE SCALE GENOMIC DNA]</scope>
    <source>
        <strain evidence="8 9">ICMP 19927</strain>
    </source>
</reference>
<sequence>MEDTLKFGSETSLSSFAFGVPQVDPPTGLYSSQAQLGLGRNSTFLQTLVSAGDIGTRAYALFWGLMGVKQTQGSLVLGGLDKSLISDQDANLTAQLAYSAACPTGMLVTINDILLNWPNGTDQSIFGGSQSEVFQACVNPNAAGLVALPYRYYQNFQAYAGGAPPDGKSEVRSLGLDFYTMVFNATDVYYGGMTISLQNGPSIRVPNTELVVYDRTVASDGSIQTNTSIRDVVVGSLQDVNKDDLPMLGRLFLSSAYLMVNQEAGRFSVWQANTAPTDSKIVAVDKENNEISDFCANSTDPTLLPSSSTAPSAQSSTQNKHSKFSGGAIGGIVAGAVASLAILGAIGFLLLRRRRSGNATPHVSREVDMHMANVKELACDDYGVNYEEPQELPGCRNQVTELPGYRNHVTELDGRAVDGNRN</sequence>
<protein>
    <recommendedName>
        <fullName evidence="7">Peptidase A1 domain-containing protein</fullName>
    </recommendedName>
</protein>
<keyword evidence="3 6" id="KW-1133">Transmembrane helix</keyword>
<feature type="compositionally biased region" description="Low complexity" evidence="5">
    <location>
        <begin position="298"/>
        <end position="318"/>
    </location>
</feature>
<evidence type="ECO:0000256" key="2">
    <source>
        <dbReference type="ARBA" id="ARBA00022692"/>
    </source>
</evidence>
<comment type="subcellular location">
    <subcellularLocation>
        <location evidence="1">Membrane</location>
        <topology evidence="1">Single-pass membrane protein</topology>
    </subcellularLocation>
</comment>
<organism evidence="8 9">
    <name type="scientific">Epicoccum nigrum</name>
    <name type="common">Soil fungus</name>
    <name type="synonym">Epicoccum purpurascens</name>
    <dbReference type="NCBI Taxonomy" id="105696"/>
    <lineage>
        <taxon>Eukaryota</taxon>
        <taxon>Fungi</taxon>
        <taxon>Dikarya</taxon>
        <taxon>Ascomycota</taxon>
        <taxon>Pezizomycotina</taxon>
        <taxon>Dothideomycetes</taxon>
        <taxon>Pleosporomycetidae</taxon>
        <taxon>Pleosporales</taxon>
        <taxon>Pleosporineae</taxon>
        <taxon>Didymellaceae</taxon>
        <taxon>Epicoccum</taxon>
    </lineage>
</organism>
<dbReference type="Proteomes" id="UP000193240">
    <property type="component" value="Unassembled WGS sequence"/>
</dbReference>
<dbReference type="GO" id="GO:0071944">
    <property type="term" value="C:cell periphery"/>
    <property type="evidence" value="ECO:0007669"/>
    <property type="project" value="UniProtKB-ARBA"/>
</dbReference>
<evidence type="ECO:0000256" key="1">
    <source>
        <dbReference type="ARBA" id="ARBA00004167"/>
    </source>
</evidence>
<feature type="domain" description="Peptidase A1" evidence="7">
    <location>
        <begin position="1"/>
        <end position="270"/>
    </location>
</feature>
<evidence type="ECO:0000256" key="5">
    <source>
        <dbReference type="SAM" id="MobiDB-lite"/>
    </source>
</evidence>
<evidence type="ECO:0000256" key="3">
    <source>
        <dbReference type="ARBA" id="ARBA00022989"/>
    </source>
</evidence>
<dbReference type="InterPro" id="IPR051694">
    <property type="entry name" value="Immunoregulatory_rcpt-like"/>
</dbReference>
<keyword evidence="9" id="KW-1185">Reference proteome</keyword>
<name>A0A1Y2LRH7_EPING</name>
<dbReference type="AlphaFoldDB" id="A0A1Y2LRH7"/>
<dbReference type="GO" id="GO:0016020">
    <property type="term" value="C:membrane"/>
    <property type="evidence" value="ECO:0007669"/>
    <property type="project" value="UniProtKB-SubCell"/>
</dbReference>
<dbReference type="STRING" id="105696.A0A1Y2LRH7"/>
<proteinExistence type="predicted"/>
<evidence type="ECO:0000313" key="9">
    <source>
        <dbReference type="Proteomes" id="UP000193240"/>
    </source>
</evidence>
<evidence type="ECO:0000256" key="4">
    <source>
        <dbReference type="ARBA" id="ARBA00023136"/>
    </source>
</evidence>
<keyword evidence="4 6" id="KW-0472">Membrane</keyword>
<evidence type="ECO:0000256" key="6">
    <source>
        <dbReference type="SAM" id="Phobius"/>
    </source>
</evidence>
<dbReference type="EMBL" id="KZ107852">
    <property type="protein sequence ID" value="OSS46202.1"/>
    <property type="molecule type" value="Genomic_DNA"/>
</dbReference>
<dbReference type="Gene3D" id="2.40.70.10">
    <property type="entry name" value="Acid Proteases"/>
    <property type="match status" value="1"/>
</dbReference>
<feature type="region of interest" description="Disordered" evidence="5">
    <location>
        <begin position="295"/>
        <end position="321"/>
    </location>
</feature>
<evidence type="ECO:0000259" key="7">
    <source>
        <dbReference type="PROSITE" id="PS51767"/>
    </source>
</evidence>
<dbReference type="InterPro" id="IPR021109">
    <property type="entry name" value="Peptidase_aspartic_dom_sf"/>
</dbReference>
<dbReference type="OMA" id="NSTSFWN"/>
<feature type="transmembrane region" description="Helical" evidence="6">
    <location>
        <begin position="324"/>
        <end position="351"/>
    </location>
</feature>
<evidence type="ECO:0000313" key="8">
    <source>
        <dbReference type="EMBL" id="OSS46202.1"/>
    </source>
</evidence>
<dbReference type="PROSITE" id="PS51767">
    <property type="entry name" value="PEPTIDASE_A1"/>
    <property type="match status" value="1"/>
</dbReference>
<dbReference type="SUPFAM" id="SSF50630">
    <property type="entry name" value="Acid proteases"/>
    <property type="match status" value="1"/>
</dbReference>
<gene>
    <name evidence="8" type="ORF">B5807_08135</name>
</gene>
<dbReference type="InParanoid" id="A0A1Y2LRH7"/>
<dbReference type="PANTHER" id="PTHR15549:SF33">
    <property type="entry name" value="MEMBRANE PROTEIN WSC4, PUTATIVE (AFU_ORTHOLOGUE AFUA_5G09020)-RELATED"/>
    <property type="match status" value="1"/>
</dbReference>
<accession>A0A1Y2LRH7</accession>